<keyword evidence="2" id="KW-1185">Reference proteome</keyword>
<dbReference type="Proteomes" id="UP000006034">
    <property type="component" value="Unassembled WGS sequence"/>
</dbReference>
<dbReference type="eggNOG" id="ENOG5033BW7">
    <property type="taxonomic scope" value="Bacteria"/>
</dbReference>
<dbReference type="HOGENOM" id="CLU_145435_5_2_7"/>
<evidence type="ECO:0000313" key="1">
    <source>
        <dbReference type="EMBL" id="EFV42775.1"/>
    </source>
</evidence>
<dbReference type="EMBL" id="ADCP02000001">
    <property type="protein sequence ID" value="EFV42775.1"/>
    <property type="molecule type" value="Genomic_DNA"/>
</dbReference>
<comment type="caution">
    <text evidence="1">The sequence shown here is derived from an EMBL/GenBank/DDBJ whole genome shotgun (WGS) entry which is preliminary data.</text>
</comment>
<dbReference type="Pfam" id="PF11753">
    <property type="entry name" value="DUF3310"/>
    <property type="match status" value="1"/>
</dbReference>
<accession>E5YB79</accession>
<dbReference type="AlphaFoldDB" id="E5YB79"/>
<dbReference type="InterPro" id="IPR021739">
    <property type="entry name" value="SaV-like"/>
</dbReference>
<name>E5YB79_BILW3</name>
<dbReference type="GeneID" id="78085011"/>
<dbReference type="RefSeq" id="WP_005030305.1">
    <property type="nucleotide sequence ID" value="NZ_KE150238.1"/>
</dbReference>
<protein>
    <recommendedName>
        <fullName evidence="3">Protein of unknwon function (DUF3310)</fullName>
    </recommendedName>
</protein>
<sequence length="81" mass="9561">MDAAQYLQDQIRPPYYTRFRIEPLAFITMNHLDFLQGNIIKYVCRYDGKNGAEDLMKARRYLDELITRTQTEEGRNAAATR</sequence>
<dbReference type="STRING" id="563192.HMPREF0179_03452"/>
<dbReference type="OrthoDB" id="1684418at2"/>
<reference evidence="1 2" key="2">
    <citation type="submission" date="2013-04" db="EMBL/GenBank/DDBJ databases">
        <title>The Genome Sequence of Bilophila wadsworthia 3_1_6.</title>
        <authorList>
            <consortium name="The Broad Institute Genomics Platform"/>
            <person name="Earl A."/>
            <person name="Ward D."/>
            <person name="Feldgarden M."/>
            <person name="Gevers D."/>
            <person name="Sibley C."/>
            <person name="Strauss J."/>
            <person name="Allen-Vercoe E."/>
            <person name="Walker B."/>
            <person name="Young S."/>
            <person name="Zeng Q."/>
            <person name="Gargeya S."/>
            <person name="Fitzgerald M."/>
            <person name="Haas B."/>
            <person name="Abouelleil A."/>
            <person name="Allen A.W."/>
            <person name="Alvarado L."/>
            <person name="Arachchi H.M."/>
            <person name="Berlin A.M."/>
            <person name="Chapman S.B."/>
            <person name="Gainer-Dewar J."/>
            <person name="Goldberg J."/>
            <person name="Griggs A."/>
            <person name="Gujja S."/>
            <person name="Hansen M."/>
            <person name="Howarth C."/>
            <person name="Imamovic A."/>
            <person name="Ireland A."/>
            <person name="Larimer J."/>
            <person name="McCowan C."/>
            <person name="Murphy C."/>
            <person name="Pearson M."/>
            <person name="Poon T.W."/>
            <person name="Priest M."/>
            <person name="Roberts A."/>
            <person name="Saif S."/>
            <person name="Shea T."/>
            <person name="Sisk P."/>
            <person name="Sykes S."/>
            <person name="Wortman J."/>
            <person name="Nusbaum C."/>
            <person name="Birren B."/>
        </authorList>
    </citation>
    <scope>NUCLEOTIDE SEQUENCE [LARGE SCALE GENOMIC DNA]</scope>
    <source>
        <strain evidence="1 2">3_1_6</strain>
    </source>
</reference>
<proteinExistence type="predicted"/>
<evidence type="ECO:0008006" key="3">
    <source>
        <dbReference type="Google" id="ProtNLM"/>
    </source>
</evidence>
<gene>
    <name evidence="1" type="ORF">HMPREF0179_03452</name>
</gene>
<reference evidence="1 2" key="1">
    <citation type="submission" date="2010-10" db="EMBL/GenBank/DDBJ databases">
        <authorList>
            <consortium name="The Broad Institute Genome Sequencing Platform"/>
            <person name="Ward D."/>
            <person name="Earl A."/>
            <person name="Feldgarden M."/>
            <person name="Young S.K."/>
            <person name="Gargeya S."/>
            <person name="Zeng Q."/>
            <person name="Alvarado L."/>
            <person name="Berlin A."/>
            <person name="Bochicchio J."/>
            <person name="Chapman S.B."/>
            <person name="Chen Z."/>
            <person name="Freedman E."/>
            <person name="Gellesch M."/>
            <person name="Goldberg J."/>
            <person name="Griggs A."/>
            <person name="Gujja S."/>
            <person name="Heilman E."/>
            <person name="Heiman D."/>
            <person name="Howarth C."/>
            <person name="Mehta T."/>
            <person name="Neiman D."/>
            <person name="Pearson M."/>
            <person name="Roberts A."/>
            <person name="Saif S."/>
            <person name="Shea T."/>
            <person name="Shenoy N."/>
            <person name="Sisk P."/>
            <person name="Stolte C."/>
            <person name="Sykes S."/>
            <person name="White J."/>
            <person name="Yandava C."/>
            <person name="Allen-Vercoe E."/>
            <person name="Sibley C."/>
            <person name="Ambrose C.E."/>
            <person name="Strauss J."/>
            <person name="Daigneault M."/>
            <person name="Haas B."/>
            <person name="Nusbaum C."/>
            <person name="Birren B."/>
        </authorList>
    </citation>
    <scope>NUCLEOTIDE SEQUENCE [LARGE SCALE GENOMIC DNA]</scope>
    <source>
        <strain evidence="1 2">3_1_6</strain>
    </source>
</reference>
<organism evidence="1 2">
    <name type="scientific">Bilophila wadsworthia (strain 3_1_6)</name>
    <dbReference type="NCBI Taxonomy" id="563192"/>
    <lineage>
        <taxon>Bacteria</taxon>
        <taxon>Pseudomonadati</taxon>
        <taxon>Thermodesulfobacteriota</taxon>
        <taxon>Desulfovibrionia</taxon>
        <taxon>Desulfovibrionales</taxon>
        <taxon>Desulfovibrionaceae</taxon>
        <taxon>Bilophila</taxon>
    </lineage>
</organism>
<evidence type="ECO:0000313" key="2">
    <source>
        <dbReference type="Proteomes" id="UP000006034"/>
    </source>
</evidence>